<comment type="caution">
    <text evidence="2">The sequence shown here is derived from an EMBL/GenBank/DDBJ whole genome shotgun (WGS) entry which is preliminary data.</text>
</comment>
<dbReference type="PANTHER" id="PTHR37542">
    <property type="entry name" value="HELO DOMAIN-CONTAINING PROTEIN-RELATED"/>
    <property type="match status" value="1"/>
</dbReference>
<accession>A0ABQ0GPF2</accession>
<evidence type="ECO:0000313" key="3">
    <source>
        <dbReference type="Proteomes" id="UP001628179"/>
    </source>
</evidence>
<name>A0ABQ0GPF2_9PEZI</name>
<reference evidence="2 3" key="1">
    <citation type="submission" date="2024-09" db="EMBL/GenBank/DDBJ databases">
        <title>Itraconazole resistance in Madurella fahalii resulting from another homologue of gene encoding cytochrome P450 14-alpha sterol demethylase (CYP51).</title>
        <authorList>
            <person name="Yoshioka I."/>
            <person name="Fahal A.H."/>
            <person name="Kaneko S."/>
            <person name="Yaguchi T."/>
        </authorList>
    </citation>
    <scope>NUCLEOTIDE SEQUENCE [LARGE SCALE GENOMIC DNA]</scope>
    <source>
        <strain evidence="2 3">IFM 68171</strain>
    </source>
</reference>
<protein>
    <recommendedName>
        <fullName evidence="1">Protein kinase domain-containing protein</fullName>
    </recommendedName>
</protein>
<dbReference type="RefSeq" id="XP_070921349.1">
    <property type="nucleotide sequence ID" value="XM_071065248.1"/>
</dbReference>
<dbReference type="SUPFAM" id="SSF56112">
    <property type="entry name" value="Protein kinase-like (PK-like)"/>
    <property type="match status" value="1"/>
</dbReference>
<dbReference type="Gene3D" id="1.10.510.10">
    <property type="entry name" value="Transferase(Phosphotransferase) domain 1"/>
    <property type="match status" value="1"/>
</dbReference>
<dbReference type="EMBL" id="BAAFSV010000005">
    <property type="protein sequence ID" value="GAB1319619.1"/>
    <property type="molecule type" value="Genomic_DNA"/>
</dbReference>
<dbReference type="InterPro" id="IPR000719">
    <property type="entry name" value="Prot_kinase_dom"/>
</dbReference>
<dbReference type="Gene3D" id="1.20.120.1020">
    <property type="entry name" value="Prion-inhibition and propagation, HeLo domain"/>
    <property type="match status" value="1"/>
</dbReference>
<dbReference type="PROSITE" id="PS50011">
    <property type="entry name" value="PROTEIN_KINASE_DOM"/>
    <property type="match status" value="1"/>
</dbReference>
<dbReference type="InterPro" id="IPR038305">
    <property type="entry name" value="HeLo_sf"/>
</dbReference>
<organism evidence="2 3">
    <name type="scientific">Madurella fahalii</name>
    <dbReference type="NCBI Taxonomy" id="1157608"/>
    <lineage>
        <taxon>Eukaryota</taxon>
        <taxon>Fungi</taxon>
        <taxon>Dikarya</taxon>
        <taxon>Ascomycota</taxon>
        <taxon>Pezizomycotina</taxon>
        <taxon>Sordariomycetes</taxon>
        <taxon>Sordariomycetidae</taxon>
        <taxon>Sordariales</taxon>
        <taxon>Sordariales incertae sedis</taxon>
        <taxon>Madurella</taxon>
    </lineage>
</organism>
<feature type="domain" description="Protein kinase" evidence="1">
    <location>
        <begin position="220"/>
        <end position="617"/>
    </location>
</feature>
<sequence length="617" mass="69457">MADPFSLAAGITQLMPLVKESFALIRDVFVSDRTLRSYLGRVELQQMIFEAWEGGWMDSHGRLEKKLEDFAVIKPWLAAKILEQLISVLKSLTEPEKLQKRYGLSAQHSLLNRHGDLTADLKYAASYLYDLDGRRFSRKDLIMLTENQPRHIGFLKKVRFVSVTAKPQPEEIVARLDEFNCSIQLYTADDTRNRRVFELTVKDVKTDPDRTRRLAEAAALEAKHSVDPGAKAEFDRWSKFANFSLAVQSASPGAMSRKKIFSRNEFSFDSPYKIGPHSTLARLLDYPTKYQSRLVLVEWVTISKSVMATFDGMKAAWYVLHAEKPETLCLPDSIGLIYDEADAYTIGYVFQLPAHIRSNLPTKPVGTRAGDIGYRVVRSPSTIAAQRKPTSLRQLIKKESRGLDLGVRFSIAKRVLDALHLMHAAEYIHKNIRPDNILFFPSPTRNGEDPDPTVLDYANPLLVGFHNASLEVEISAETPKLVDGLKPILKNRNPARIIALDCYQHPDRRTDPNAFYHRQYDLYSVGCVLLEIGLWDTLDSLSGQDIAARACHPSVRPTKEDVWKDAETVRKAAKGLDVITGSVYADVTRRCLSLIPISGNIVELERELAGALSQCSA</sequence>
<dbReference type="GeneID" id="98180571"/>
<proteinExistence type="predicted"/>
<dbReference type="InterPro" id="IPR011009">
    <property type="entry name" value="Kinase-like_dom_sf"/>
</dbReference>
<keyword evidence="3" id="KW-1185">Reference proteome</keyword>
<evidence type="ECO:0000259" key="1">
    <source>
        <dbReference type="PROSITE" id="PS50011"/>
    </source>
</evidence>
<gene>
    <name evidence="2" type="ORF">MFIFM68171_09829</name>
</gene>
<dbReference type="PANTHER" id="PTHR37542:SF3">
    <property type="entry name" value="PRION-INHIBITION AND PROPAGATION HELO DOMAIN-CONTAINING PROTEIN"/>
    <property type="match status" value="1"/>
</dbReference>
<dbReference type="Proteomes" id="UP001628179">
    <property type="component" value="Unassembled WGS sequence"/>
</dbReference>
<evidence type="ECO:0000313" key="2">
    <source>
        <dbReference type="EMBL" id="GAB1319619.1"/>
    </source>
</evidence>